<name>A0ABV4HPA0_9GAMM</name>
<evidence type="ECO:0000256" key="1">
    <source>
        <dbReference type="SAM" id="SignalP"/>
    </source>
</evidence>
<feature type="chain" id="PRO_5045768570" evidence="1">
    <location>
        <begin position="22"/>
        <end position="1111"/>
    </location>
</feature>
<accession>A0ABV4HPA0</accession>
<dbReference type="NCBIfam" id="TIGR01643">
    <property type="entry name" value="YD_repeat_2x"/>
    <property type="match status" value="1"/>
</dbReference>
<feature type="signal peptide" evidence="1">
    <location>
        <begin position="1"/>
        <end position="21"/>
    </location>
</feature>
<dbReference type="Proteomes" id="UP001566331">
    <property type="component" value="Unassembled WGS sequence"/>
</dbReference>
<sequence>MRKICCCAALFAALFHGPVVAQDKEVWEEYGKRVERSREVSPLGPDLLGDQASLSDGSLSFQATDVDIPGNSALPVSFSRKYAVTDRSGRYRDSPLADWDIDVPSISGVFAPDWVSASPTPQNRCSAAPAPPTVSIQGSSFYPIDYWQGIHLNLPGGSGGELLRTNAGAPKPSAGNYIWVTGDGTTHVSCLGSIANGTGEGFLAITADGTRYWFNWMAQYMEPVLKATNGTGRIPRRKNVLYATRVEDRFGNRVDYTYTNAWNAPARLTRIQANDGRTLTISYNGNGFVSTVGDGARTWTYSYTSSSLSAVELPDGSRWEIALSPLSSARIMLFKMVGVPPPGSPGWEPWRNCVWQPEAVGQTEFTGSITHPSGATGQFTVEVERHGRTNVPVNCLNYTSPHNDVNDDISFWPITYDNFALKTKTITGPGLPPATWQYDYHSPPSYYYPSGSSSHPVCPVGTDCSIPQCTSDDCAGASRTTVTGPEGKWTRYWHGNSYRYNEGKLLSVETGAGPSSVLKRTTNSYDLNNTLRFGTSPQQRGDGFASEYVRPQLAAVVAQQGVDFTWQANAFDAFARPTSVTKSSTVTGNPIRTEVAAYHDNLSKWVLGQAAKLTVNGIVASETTYNSNASPAVRKQFGRTVETLTYNADGTVRTVKDGNNRITTLGSWYRGIPRAITYADGASQSAVVNASGWITRVTDENGFATNYAYDPMGRLSRITYPTGDAVAWNATTISFAKSTTGVYGIPAGHWRQVVGSGDSRKVTYFDALWQPLVVREYDNANVAATERFIRYAYDHAGRVTFASYPSASYNPTAGTRTVYDALGRQTSVTQSSELGLLRTTTEYLAGFQARVTDPRGNQTHYRYLAWDQPTTDFITRIVQPEGVYTYSGRDAFGKPMYTTRRNADGSTALARRYVYDAHQQLCKMIEPEVGATVLAYDGAGNLAWSAAGTTFTSSASCNTDDVPIAQRTVRAYDQRNRIKSLAFPDNMGNSTYSYTPDGLLKQLLTDNGGNLVYNNYVYNRRRLLAGESMEWGSISYGIGYGYDANGHLASHAYPLGQTVTYAQCAGPADESRVLCDRCQLSPQWHGQAVHQQQWCRSHDSAERAWASEPHT</sequence>
<dbReference type="Gene3D" id="2.180.10.10">
    <property type="entry name" value="RHS repeat-associated core"/>
    <property type="match status" value="2"/>
</dbReference>
<dbReference type="EMBL" id="JBFWIC010000002">
    <property type="protein sequence ID" value="MEZ0473537.1"/>
    <property type="molecule type" value="Genomic_DNA"/>
</dbReference>
<protein>
    <submittedName>
        <fullName evidence="2">RHS repeat domain-containing protein</fullName>
    </submittedName>
</protein>
<dbReference type="Pfam" id="PF05593">
    <property type="entry name" value="RHS_repeat"/>
    <property type="match status" value="1"/>
</dbReference>
<dbReference type="RefSeq" id="WP_370562292.1">
    <property type="nucleotide sequence ID" value="NZ_JBFWIB010000001.1"/>
</dbReference>
<gene>
    <name evidence="2" type="ORF">AB6713_02765</name>
</gene>
<reference evidence="2 3" key="1">
    <citation type="submission" date="2024-07" db="EMBL/GenBank/DDBJ databases">
        <title>Luteimonas salilacus sp. nov., isolated from the shore soil of Salt Lake in Tibet of China.</title>
        <authorList>
            <person name="Zhang X."/>
            <person name="Li A."/>
        </authorList>
    </citation>
    <scope>NUCLEOTIDE SEQUENCE [LARGE SCALE GENOMIC DNA]</scope>
    <source>
        <strain evidence="2 3">B3-2-R+30</strain>
    </source>
</reference>
<keyword evidence="3" id="KW-1185">Reference proteome</keyword>
<evidence type="ECO:0000313" key="2">
    <source>
        <dbReference type="EMBL" id="MEZ0473537.1"/>
    </source>
</evidence>
<dbReference type="InterPro" id="IPR006530">
    <property type="entry name" value="YD"/>
</dbReference>
<evidence type="ECO:0000313" key="3">
    <source>
        <dbReference type="Proteomes" id="UP001566331"/>
    </source>
</evidence>
<dbReference type="InterPro" id="IPR031325">
    <property type="entry name" value="RHS_repeat"/>
</dbReference>
<proteinExistence type="predicted"/>
<keyword evidence="1" id="KW-0732">Signal</keyword>
<organism evidence="2 3">
    <name type="scientific">Luteimonas salinilitoris</name>
    <dbReference type="NCBI Taxonomy" id="3237697"/>
    <lineage>
        <taxon>Bacteria</taxon>
        <taxon>Pseudomonadati</taxon>
        <taxon>Pseudomonadota</taxon>
        <taxon>Gammaproteobacteria</taxon>
        <taxon>Lysobacterales</taxon>
        <taxon>Lysobacteraceae</taxon>
        <taxon>Luteimonas</taxon>
    </lineage>
</organism>
<comment type="caution">
    <text evidence="2">The sequence shown here is derived from an EMBL/GenBank/DDBJ whole genome shotgun (WGS) entry which is preliminary data.</text>
</comment>